<dbReference type="PIRSF" id="PIRSF006470">
    <property type="entry name" value="DctB"/>
    <property type="match status" value="1"/>
</dbReference>
<comment type="similarity">
    <text evidence="2">Belongs to the bacterial solute-binding protein 7 family.</text>
</comment>
<dbReference type="EMBL" id="JAQQFR010000004">
    <property type="protein sequence ID" value="MFL9878428.1"/>
    <property type="molecule type" value="Genomic_DNA"/>
</dbReference>
<dbReference type="Pfam" id="PF03480">
    <property type="entry name" value="DctP"/>
    <property type="match status" value="1"/>
</dbReference>
<dbReference type="NCBIfam" id="NF037995">
    <property type="entry name" value="TRAP_S1"/>
    <property type="match status" value="1"/>
</dbReference>
<dbReference type="SUPFAM" id="SSF53850">
    <property type="entry name" value="Periplasmic binding protein-like II"/>
    <property type="match status" value="1"/>
</dbReference>
<evidence type="ECO:0000256" key="5">
    <source>
        <dbReference type="SAM" id="MobiDB-lite"/>
    </source>
</evidence>
<keyword evidence="4" id="KW-0732">Signal</keyword>
<dbReference type="PANTHER" id="PTHR33376">
    <property type="match status" value="1"/>
</dbReference>
<gene>
    <name evidence="6" type="ORF">PQR63_08550</name>
</gene>
<evidence type="ECO:0000256" key="4">
    <source>
        <dbReference type="ARBA" id="ARBA00022729"/>
    </source>
</evidence>
<organism evidence="6 7">
    <name type="scientific">Herbaspirillum rhizosphaerae</name>
    <dbReference type="NCBI Taxonomy" id="346179"/>
    <lineage>
        <taxon>Bacteria</taxon>
        <taxon>Pseudomonadati</taxon>
        <taxon>Pseudomonadota</taxon>
        <taxon>Betaproteobacteria</taxon>
        <taxon>Burkholderiales</taxon>
        <taxon>Oxalobacteraceae</taxon>
        <taxon>Herbaspirillum</taxon>
    </lineage>
</organism>
<protein>
    <submittedName>
        <fullName evidence="6">TRAP transporter substrate-binding protein</fullName>
    </submittedName>
</protein>
<dbReference type="RefSeq" id="WP_408167362.1">
    <property type="nucleotide sequence ID" value="NZ_JAQQFR010000004.1"/>
</dbReference>
<comment type="subcellular location">
    <subcellularLocation>
        <location evidence="1">Cell envelope</location>
    </subcellularLocation>
</comment>
<dbReference type="InterPro" id="IPR038404">
    <property type="entry name" value="TRAP_DctP_sf"/>
</dbReference>
<dbReference type="CDD" id="cd13603">
    <property type="entry name" value="PBP2_TRAP_Siap_TeaA_like"/>
    <property type="match status" value="1"/>
</dbReference>
<dbReference type="InterPro" id="IPR004682">
    <property type="entry name" value="TRAP_DctP"/>
</dbReference>
<dbReference type="PANTHER" id="PTHR33376:SF4">
    <property type="entry name" value="SIALIC ACID-BINDING PERIPLASMIC PROTEIN SIAP"/>
    <property type="match status" value="1"/>
</dbReference>
<sequence>MKQTKPPRGDFSSDSSLDSSSDSPSSLPSAKRRSLLTAAATLPLFTVWSGPARAAEFNYKLATGQSLDQPINARLKQATDRIREASAGRLDIRFFPASQLGSDTDLLTQVRSGGVEFLNIAGSVISTVVPLAAITNVGFTYSDYQQVWSSVDGDLGKLIRAQIDKSGFVSVAKAGDNSFRQISSASKPIKTPADLQGYRIRVPVSPMFTSLFKSLGANPTSINFNELYTALQTKLVDGQENGLVAIDSGKLYEVQKYITQTNHIWDPFWMLGNRRAFAALPEDLKKIVQREFDRAYMEQRGDVEQLNTTLKDQLTKKGIVFETANRDSFRKALSDAGFYKEWRDKFGAAPWAALEAVVGKMS</sequence>
<reference evidence="6 7" key="1">
    <citation type="journal article" date="2024" name="Chem. Sci.">
        <title>Discovery of megapolipeptins by genome mining of a Burkholderiales bacteria collection.</title>
        <authorList>
            <person name="Paulo B.S."/>
            <person name="Recchia M.J.J."/>
            <person name="Lee S."/>
            <person name="Fergusson C.H."/>
            <person name="Romanowski S.B."/>
            <person name="Hernandez A."/>
            <person name="Krull N."/>
            <person name="Liu D.Y."/>
            <person name="Cavanagh H."/>
            <person name="Bos A."/>
            <person name="Gray C.A."/>
            <person name="Murphy B.T."/>
            <person name="Linington R.G."/>
            <person name="Eustaquio A.S."/>
        </authorList>
    </citation>
    <scope>NUCLEOTIDE SEQUENCE [LARGE SCALE GENOMIC DNA]</scope>
    <source>
        <strain evidence="6 7">RL21-008-BIB-B</strain>
    </source>
</reference>
<comment type="caution">
    <text evidence="6">The sequence shown here is derived from an EMBL/GenBank/DDBJ whole genome shotgun (WGS) entry which is preliminary data.</text>
</comment>
<evidence type="ECO:0000256" key="3">
    <source>
        <dbReference type="ARBA" id="ARBA00022448"/>
    </source>
</evidence>
<keyword evidence="7" id="KW-1185">Reference proteome</keyword>
<evidence type="ECO:0000313" key="7">
    <source>
        <dbReference type="Proteomes" id="UP001629214"/>
    </source>
</evidence>
<evidence type="ECO:0000256" key="2">
    <source>
        <dbReference type="ARBA" id="ARBA00009023"/>
    </source>
</evidence>
<proteinExistence type="inferred from homology"/>
<feature type="region of interest" description="Disordered" evidence="5">
    <location>
        <begin position="1"/>
        <end position="29"/>
    </location>
</feature>
<dbReference type="NCBIfam" id="TIGR00787">
    <property type="entry name" value="dctP"/>
    <property type="match status" value="1"/>
</dbReference>
<dbReference type="Gene3D" id="3.40.190.170">
    <property type="entry name" value="Bacterial extracellular solute-binding protein, family 7"/>
    <property type="match status" value="1"/>
</dbReference>
<dbReference type="Proteomes" id="UP001629214">
    <property type="component" value="Unassembled WGS sequence"/>
</dbReference>
<evidence type="ECO:0000313" key="6">
    <source>
        <dbReference type="EMBL" id="MFL9878428.1"/>
    </source>
</evidence>
<keyword evidence="3" id="KW-0813">Transport</keyword>
<accession>A0ABW8Z837</accession>
<evidence type="ECO:0000256" key="1">
    <source>
        <dbReference type="ARBA" id="ARBA00004196"/>
    </source>
</evidence>
<feature type="compositionally biased region" description="Low complexity" evidence="5">
    <location>
        <begin position="12"/>
        <end position="29"/>
    </location>
</feature>
<name>A0ABW8Z837_9BURK</name>
<dbReference type="InterPro" id="IPR018389">
    <property type="entry name" value="DctP_fam"/>
</dbReference>